<dbReference type="GO" id="GO:0060271">
    <property type="term" value="P:cilium assembly"/>
    <property type="evidence" value="ECO:0007669"/>
    <property type="project" value="TreeGrafter"/>
</dbReference>
<evidence type="ECO:0000313" key="2">
    <source>
        <dbReference type="EnsemblMetazoa" id="MESCA008139-PA"/>
    </source>
</evidence>
<sequence>MAIVSGRWSADGAGLFTVSEDGSIKIWSRSGMLRSTVIQGSDPIIYACWSPNSTSIAFCQGGNIAIKPLAANSKLLKWKAHDGLVLCIAWSAINNIIISSGEDHRYKIWDEDGTNLFTSSPEEFSMTSLAFCPTKNLIAIGGFNNLKLCDLSGWVYDSKSFNDEKVGSLQSISWSPDGTQIV</sequence>
<keyword evidence="1" id="KW-0853">WD repeat</keyword>
<reference evidence="2" key="2">
    <citation type="submission" date="2015-06" db="UniProtKB">
        <authorList>
            <consortium name="EnsemblMetazoa"/>
        </authorList>
    </citation>
    <scope>IDENTIFICATION</scope>
</reference>
<dbReference type="EMBL" id="CAQQ02020433">
    <property type="status" value="NOT_ANNOTATED_CDS"/>
    <property type="molecule type" value="Genomic_DNA"/>
</dbReference>
<dbReference type="PROSITE" id="PS50082">
    <property type="entry name" value="WD_REPEATS_2"/>
    <property type="match status" value="2"/>
</dbReference>
<dbReference type="HOGENOM" id="CLU_1485614_0_0_1"/>
<dbReference type="PANTHER" id="PTHR24098">
    <property type="entry name" value="OUTER SEGMENT 5"/>
    <property type="match status" value="1"/>
</dbReference>
<dbReference type="InterPro" id="IPR001680">
    <property type="entry name" value="WD40_rpt"/>
</dbReference>
<dbReference type="SUPFAM" id="SSF50978">
    <property type="entry name" value="WD40 repeat-like"/>
    <property type="match status" value="1"/>
</dbReference>
<dbReference type="Pfam" id="PF00400">
    <property type="entry name" value="WD40"/>
    <property type="match status" value="2"/>
</dbReference>
<dbReference type="PANTHER" id="PTHR24098:SF0">
    <property type="entry name" value="OUTER SEGMENT 5"/>
    <property type="match status" value="1"/>
</dbReference>
<name>T1GWG2_MEGSC</name>
<reference evidence="3" key="1">
    <citation type="submission" date="2013-02" db="EMBL/GenBank/DDBJ databases">
        <authorList>
            <person name="Hughes D."/>
        </authorList>
    </citation>
    <scope>NUCLEOTIDE SEQUENCE</scope>
    <source>
        <strain>Durham</strain>
        <strain evidence="3">NC isolate 2 -- Noor lab</strain>
    </source>
</reference>
<dbReference type="EMBL" id="CAQQ02020432">
    <property type="status" value="NOT_ANNOTATED_CDS"/>
    <property type="molecule type" value="Genomic_DNA"/>
</dbReference>
<dbReference type="GO" id="GO:0005929">
    <property type="term" value="C:cilium"/>
    <property type="evidence" value="ECO:0007669"/>
    <property type="project" value="TreeGrafter"/>
</dbReference>
<keyword evidence="3" id="KW-1185">Reference proteome</keyword>
<dbReference type="Gene3D" id="2.130.10.10">
    <property type="entry name" value="YVTN repeat-like/Quinoprotein amine dehydrogenase"/>
    <property type="match status" value="1"/>
</dbReference>
<dbReference type="AlphaFoldDB" id="T1GWG2"/>
<feature type="repeat" description="WD" evidence="1">
    <location>
        <begin position="1"/>
        <end position="28"/>
    </location>
</feature>
<evidence type="ECO:0000313" key="3">
    <source>
        <dbReference type="Proteomes" id="UP000015102"/>
    </source>
</evidence>
<dbReference type="EnsemblMetazoa" id="MESCA008139-RA">
    <property type="protein sequence ID" value="MESCA008139-PA"/>
    <property type="gene ID" value="MESCA008139"/>
</dbReference>
<dbReference type="Proteomes" id="UP000015102">
    <property type="component" value="Unassembled WGS sequence"/>
</dbReference>
<proteinExistence type="predicted"/>
<dbReference type="InterPro" id="IPR015943">
    <property type="entry name" value="WD40/YVTN_repeat-like_dom_sf"/>
</dbReference>
<protein>
    <submittedName>
        <fullName evidence="2">Uncharacterized protein</fullName>
    </submittedName>
</protein>
<accession>T1GWG2</accession>
<organism evidence="2 3">
    <name type="scientific">Megaselia scalaris</name>
    <name type="common">Humpbacked fly</name>
    <name type="synonym">Phora scalaris</name>
    <dbReference type="NCBI Taxonomy" id="36166"/>
    <lineage>
        <taxon>Eukaryota</taxon>
        <taxon>Metazoa</taxon>
        <taxon>Ecdysozoa</taxon>
        <taxon>Arthropoda</taxon>
        <taxon>Hexapoda</taxon>
        <taxon>Insecta</taxon>
        <taxon>Pterygota</taxon>
        <taxon>Neoptera</taxon>
        <taxon>Endopterygota</taxon>
        <taxon>Diptera</taxon>
        <taxon>Brachycera</taxon>
        <taxon>Muscomorpha</taxon>
        <taxon>Platypezoidea</taxon>
        <taxon>Phoridae</taxon>
        <taxon>Megaseliini</taxon>
        <taxon>Megaselia</taxon>
    </lineage>
</organism>
<dbReference type="InterPro" id="IPR036322">
    <property type="entry name" value="WD40_repeat_dom_sf"/>
</dbReference>
<dbReference type="GO" id="GO:0030992">
    <property type="term" value="C:intraciliary transport particle B"/>
    <property type="evidence" value="ECO:0007669"/>
    <property type="project" value="TreeGrafter"/>
</dbReference>
<evidence type="ECO:0000256" key="1">
    <source>
        <dbReference type="PROSITE-ProRule" id="PRU00221"/>
    </source>
</evidence>
<dbReference type="STRING" id="36166.T1GWG2"/>
<dbReference type="SMART" id="SM00320">
    <property type="entry name" value="WD40"/>
    <property type="match status" value="3"/>
</dbReference>
<dbReference type="PROSITE" id="PS50294">
    <property type="entry name" value="WD_REPEATS_REGION"/>
    <property type="match status" value="1"/>
</dbReference>
<feature type="repeat" description="WD" evidence="1">
    <location>
        <begin position="78"/>
        <end position="110"/>
    </location>
</feature>